<dbReference type="PANTHER" id="PTHR21299:SF2">
    <property type="entry name" value="CYTIDYLATE KINASE"/>
    <property type="match status" value="1"/>
</dbReference>
<comment type="catalytic activity">
    <reaction evidence="7 8">
        <text>CMP + ATP = CDP + ADP</text>
        <dbReference type="Rhea" id="RHEA:11600"/>
        <dbReference type="ChEBI" id="CHEBI:30616"/>
        <dbReference type="ChEBI" id="CHEBI:58069"/>
        <dbReference type="ChEBI" id="CHEBI:60377"/>
        <dbReference type="ChEBI" id="CHEBI:456216"/>
        <dbReference type="EC" id="2.7.4.25"/>
    </reaction>
</comment>
<dbReference type="EC" id="2.7.4.25" evidence="8"/>
<dbReference type="InterPro" id="IPR003136">
    <property type="entry name" value="Cytidylate_kin"/>
</dbReference>
<dbReference type="GO" id="GO:0036431">
    <property type="term" value="F:dCMP kinase activity"/>
    <property type="evidence" value="ECO:0007669"/>
    <property type="project" value="InterPro"/>
</dbReference>
<evidence type="ECO:0000256" key="5">
    <source>
        <dbReference type="ARBA" id="ARBA00022840"/>
    </source>
</evidence>
<proteinExistence type="inferred from homology"/>
<evidence type="ECO:0000256" key="6">
    <source>
        <dbReference type="ARBA" id="ARBA00047615"/>
    </source>
</evidence>
<sequence>MNIYKIAVDGPAGSGKSTIAKIIAKKLNIMYLDTGAMYRAIAYKILNKNIKIENINDIVDMMKNTKILFDKDIIFLDGINVSKEIRMPNVSNFVSKVASIKEVREHLVKLQTNIANNNSVIMDGRDIGTVVLKDAQFKFFLNASIKERANRRYKEMIEKKIEVDFDNIYKEISQRDLADINRKESPLAKASDAIEIDTSTMNIDEVVLKLLSIINN</sequence>
<evidence type="ECO:0000313" key="10">
    <source>
        <dbReference type="EMBL" id="BEP29046.1"/>
    </source>
</evidence>
<dbReference type="PANTHER" id="PTHR21299">
    <property type="entry name" value="CYTIDYLATE KINASE/PANTOATE-BETA-ALANINE LIGASE"/>
    <property type="match status" value="1"/>
</dbReference>
<keyword evidence="8" id="KW-0963">Cytoplasm</keyword>
<keyword evidence="3 8" id="KW-0547">Nucleotide-binding</keyword>
<dbReference type="InterPro" id="IPR027417">
    <property type="entry name" value="P-loop_NTPase"/>
</dbReference>
<dbReference type="CDD" id="cd02020">
    <property type="entry name" value="CMPK"/>
    <property type="match status" value="1"/>
</dbReference>
<keyword evidence="2 8" id="KW-0808">Transferase</keyword>
<dbReference type="SUPFAM" id="SSF52540">
    <property type="entry name" value="P-loop containing nucleoside triphosphate hydrolases"/>
    <property type="match status" value="1"/>
</dbReference>
<comment type="similarity">
    <text evidence="1 8">Belongs to the cytidylate kinase family. Type 1 subfamily.</text>
</comment>
<feature type="domain" description="Cytidylate kinase" evidence="9">
    <location>
        <begin position="6"/>
        <end position="215"/>
    </location>
</feature>
<dbReference type="Proteomes" id="UP001321786">
    <property type="component" value="Chromosome"/>
</dbReference>
<evidence type="ECO:0000256" key="8">
    <source>
        <dbReference type="HAMAP-Rule" id="MF_00238"/>
    </source>
</evidence>
<evidence type="ECO:0000313" key="11">
    <source>
        <dbReference type="Proteomes" id="UP001321786"/>
    </source>
</evidence>
<gene>
    <name evidence="8 10" type="primary">cmk</name>
    <name evidence="10" type="ORF">HLPR_13770</name>
</gene>
<dbReference type="RefSeq" id="WP_338534716.1">
    <property type="nucleotide sequence ID" value="NZ_AP028654.1"/>
</dbReference>
<dbReference type="GO" id="GO:0015949">
    <property type="term" value="P:nucleobase-containing small molecule interconversion"/>
    <property type="evidence" value="ECO:0007669"/>
    <property type="project" value="TreeGrafter"/>
</dbReference>
<evidence type="ECO:0000259" key="9">
    <source>
        <dbReference type="Pfam" id="PF02224"/>
    </source>
</evidence>
<evidence type="ECO:0000256" key="2">
    <source>
        <dbReference type="ARBA" id="ARBA00022679"/>
    </source>
</evidence>
<dbReference type="GO" id="GO:0006220">
    <property type="term" value="P:pyrimidine nucleotide metabolic process"/>
    <property type="evidence" value="ECO:0007669"/>
    <property type="project" value="UniProtKB-UniRule"/>
</dbReference>
<accession>A0AAU9ENZ0</accession>
<dbReference type="NCBIfam" id="TIGR00017">
    <property type="entry name" value="cmk"/>
    <property type="match status" value="1"/>
</dbReference>
<dbReference type="GO" id="GO:0005829">
    <property type="term" value="C:cytosol"/>
    <property type="evidence" value="ECO:0007669"/>
    <property type="project" value="TreeGrafter"/>
</dbReference>
<organism evidence="10 11">
    <name type="scientific">Helicovermis profundi</name>
    <dbReference type="NCBI Taxonomy" id="3065157"/>
    <lineage>
        <taxon>Bacteria</taxon>
        <taxon>Bacillati</taxon>
        <taxon>Bacillota</taxon>
        <taxon>Clostridia</taxon>
        <taxon>Helicovermis</taxon>
    </lineage>
</organism>
<feature type="binding site" evidence="8">
    <location>
        <begin position="10"/>
        <end position="18"/>
    </location>
    <ligand>
        <name>ATP</name>
        <dbReference type="ChEBI" id="CHEBI:30616"/>
    </ligand>
</feature>
<keyword evidence="5 8" id="KW-0067">ATP-binding</keyword>
<evidence type="ECO:0000256" key="4">
    <source>
        <dbReference type="ARBA" id="ARBA00022777"/>
    </source>
</evidence>
<dbReference type="Pfam" id="PF02224">
    <property type="entry name" value="Cytidylate_kin"/>
    <property type="match status" value="1"/>
</dbReference>
<keyword evidence="4 8" id="KW-0418">Kinase</keyword>
<reference evidence="10 11" key="1">
    <citation type="submission" date="2023-08" db="EMBL/GenBank/DDBJ databases">
        <title>Helicovermis profunda gen. nov., sp. nov., a novel mesophilic, fermentative bacterium within the Bacillota from a deep-sea hydrothermal vent chimney.</title>
        <authorList>
            <person name="Miyazaki U."/>
            <person name="Mizutani D."/>
            <person name="Hashimoto Y."/>
            <person name="Tame A."/>
            <person name="Sawayama S."/>
            <person name="Miyazaki J."/>
            <person name="Takai K."/>
            <person name="Nakagawa S."/>
        </authorList>
    </citation>
    <scope>NUCLEOTIDE SEQUENCE [LARGE SCALE GENOMIC DNA]</scope>
    <source>
        <strain evidence="10 11">S502</strain>
    </source>
</reference>
<comment type="catalytic activity">
    <reaction evidence="6 8">
        <text>dCMP + ATP = dCDP + ADP</text>
        <dbReference type="Rhea" id="RHEA:25094"/>
        <dbReference type="ChEBI" id="CHEBI:30616"/>
        <dbReference type="ChEBI" id="CHEBI:57566"/>
        <dbReference type="ChEBI" id="CHEBI:58593"/>
        <dbReference type="ChEBI" id="CHEBI:456216"/>
        <dbReference type="EC" id="2.7.4.25"/>
    </reaction>
</comment>
<dbReference type="GO" id="GO:0005524">
    <property type="term" value="F:ATP binding"/>
    <property type="evidence" value="ECO:0007669"/>
    <property type="project" value="UniProtKB-UniRule"/>
</dbReference>
<name>A0AAU9ENZ0_9FIRM</name>
<evidence type="ECO:0000256" key="3">
    <source>
        <dbReference type="ARBA" id="ARBA00022741"/>
    </source>
</evidence>
<evidence type="ECO:0000256" key="1">
    <source>
        <dbReference type="ARBA" id="ARBA00009427"/>
    </source>
</evidence>
<dbReference type="EMBL" id="AP028654">
    <property type="protein sequence ID" value="BEP29046.1"/>
    <property type="molecule type" value="Genomic_DNA"/>
</dbReference>
<dbReference type="HAMAP" id="MF_00238">
    <property type="entry name" value="Cytidyl_kinase_type1"/>
    <property type="match status" value="1"/>
</dbReference>
<dbReference type="KEGG" id="hprf:HLPR_13770"/>
<dbReference type="AlphaFoldDB" id="A0AAU9ENZ0"/>
<dbReference type="InterPro" id="IPR011994">
    <property type="entry name" value="Cytidylate_kinase_dom"/>
</dbReference>
<comment type="subcellular location">
    <subcellularLocation>
        <location evidence="8">Cytoplasm</location>
    </subcellularLocation>
</comment>
<keyword evidence="11" id="KW-1185">Reference proteome</keyword>
<dbReference type="Gene3D" id="3.40.50.300">
    <property type="entry name" value="P-loop containing nucleotide triphosphate hydrolases"/>
    <property type="match status" value="1"/>
</dbReference>
<evidence type="ECO:0000256" key="7">
    <source>
        <dbReference type="ARBA" id="ARBA00048478"/>
    </source>
</evidence>
<protein>
    <recommendedName>
        <fullName evidence="8">Cytidylate kinase</fullName>
        <shortName evidence="8">CK</shortName>
        <ecNumber evidence="8">2.7.4.25</ecNumber>
    </recommendedName>
    <alternativeName>
        <fullName evidence="8">Cytidine monophosphate kinase</fullName>
        <shortName evidence="8">CMP kinase</shortName>
    </alternativeName>
</protein>